<dbReference type="InterPro" id="IPR037185">
    <property type="entry name" value="EmrE-like"/>
</dbReference>
<organism evidence="4">
    <name type="scientific">Blautia glucerasea</name>
    <dbReference type="NCBI Taxonomy" id="536633"/>
    <lineage>
        <taxon>Bacteria</taxon>
        <taxon>Bacillati</taxon>
        <taxon>Bacillota</taxon>
        <taxon>Clostridia</taxon>
        <taxon>Lachnospirales</taxon>
        <taxon>Lachnospiraceae</taxon>
        <taxon>Blautia</taxon>
    </lineage>
</organism>
<dbReference type="SUPFAM" id="SSF103481">
    <property type="entry name" value="Multidrug resistance efflux transporter EmrE"/>
    <property type="match status" value="1"/>
</dbReference>
<dbReference type="RefSeq" id="WP_156354469.1">
    <property type="nucleotide sequence ID" value="NZ_CACRST010000018.1"/>
</dbReference>
<dbReference type="EMBL" id="CACRST010000018">
    <property type="protein sequence ID" value="VYT15001.1"/>
    <property type="molecule type" value="Genomic_DNA"/>
</dbReference>
<dbReference type="GO" id="GO:0016020">
    <property type="term" value="C:membrane"/>
    <property type="evidence" value="ECO:0007669"/>
    <property type="project" value="InterPro"/>
</dbReference>
<evidence type="ECO:0000256" key="1">
    <source>
        <dbReference type="ARBA" id="ARBA00007362"/>
    </source>
</evidence>
<reference evidence="4" key="1">
    <citation type="submission" date="2019-11" db="EMBL/GenBank/DDBJ databases">
        <authorList>
            <person name="Feng L."/>
        </authorList>
    </citation>
    <scope>NUCLEOTIDE SEQUENCE</scope>
    <source>
        <strain evidence="4">BgluceraseaLFYP119</strain>
    </source>
</reference>
<evidence type="ECO:0000256" key="2">
    <source>
        <dbReference type="SAM" id="Phobius"/>
    </source>
</evidence>
<name>A0A6N2UF44_9FIRM</name>
<dbReference type="InterPro" id="IPR000620">
    <property type="entry name" value="EamA_dom"/>
</dbReference>
<proteinExistence type="inferred from homology"/>
<feature type="transmembrane region" description="Helical" evidence="2">
    <location>
        <begin position="6"/>
        <end position="23"/>
    </location>
</feature>
<gene>
    <name evidence="4" type="primary">arnE_3</name>
    <name evidence="4" type="ORF">BGLFYP119_02007</name>
</gene>
<comment type="similarity">
    <text evidence="1">Belongs to the EamA transporter family.</text>
</comment>
<sequence length="112" mass="12847">MNRTFFLIMLGGTFFSAISQILLKQSANKDYSNPLKEYLNWRVITAYGLFFGILLLNTWCYTQVDMRYGPVIDTAAYVFVLILSKVILKERITRGKIIGNLIIILGIIVYTL</sequence>
<keyword evidence="2" id="KW-1133">Transmembrane helix</keyword>
<evidence type="ECO:0000259" key="3">
    <source>
        <dbReference type="Pfam" id="PF00892"/>
    </source>
</evidence>
<keyword evidence="2" id="KW-0812">Transmembrane</keyword>
<protein>
    <submittedName>
        <fullName evidence="4">4-amino-4-deoxy-L-arabinose-phosphoundecaprenol flippase subunit ArnE</fullName>
    </submittedName>
</protein>
<feature type="domain" description="EamA" evidence="3">
    <location>
        <begin position="4"/>
        <end position="110"/>
    </location>
</feature>
<accession>A0A6N2UF44</accession>
<dbReference type="AlphaFoldDB" id="A0A6N2UF44"/>
<keyword evidence="2" id="KW-0472">Membrane</keyword>
<evidence type="ECO:0000313" key="4">
    <source>
        <dbReference type="EMBL" id="VYT15001.1"/>
    </source>
</evidence>
<feature type="transmembrane region" description="Helical" evidence="2">
    <location>
        <begin position="44"/>
        <end position="64"/>
    </location>
</feature>
<feature type="transmembrane region" description="Helical" evidence="2">
    <location>
        <begin position="95"/>
        <end position="111"/>
    </location>
</feature>
<dbReference type="Pfam" id="PF00892">
    <property type="entry name" value="EamA"/>
    <property type="match status" value="1"/>
</dbReference>
<dbReference type="Gene3D" id="1.10.3730.20">
    <property type="match status" value="1"/>
</dbReference>